<dbReference type="InParanoid" id="B5YNF2"/>
<gene>
    <name evidence="3" type="ORF">THAPS_23539</name>
</gene>
<sequence>MTISSHFISLSKRASSALRSTPSSSYVRVPSRGISPYGAIWQDRPRLNATSRCNSPINYISRPPARYFANWKTGDDGDEDWIPPDDSPLHRNAINQSNNFLAEHLSPTDIDEDEIDVIDLEATLNNPYNQKFLQQVSIDDDNTSLSSLHASEFEMESSSVNNWGDILKELQVSGEDEMMQRLVKEYGLQDQLSELERNNFSRDGSYAASDALTSDGEDDDEEWDEDFEQSLQNLSEDDLINELIENSPSLSQLEMEIISQELNGTGLDDGDLNENNTAVKEFRQMVLDDYYAKKREREERKKESTSSTTRGASNVSSEYNTAYPPEWTDYDSKAAFQRDFLEGNDSWIPPSLDFIPSRGQIDVATKSQASSINTTKDTTGFDGAVDWLQARRTRLGDDVPLDISDGENMIDNEQHKKRPTHLLTPDQAETFRHQNSQISVVPYTLFTASELSTSLSAQGGSDIHIIDVSDHGDVYGVGIGCETMMIVTGRNSSHIRVLADSIVRNLKARNLNERGVVGAMQGVEGGQDIFSNKRSRNRANRNGVNLSAKIDDDWMVVDCGNIHVHILEDTTRQCLNLEGLWDLSDPNSEGSKLRRINFDNEDEVDTYVAENPVPDEYSNRMMYGGDRGNWMTGGIGGRVQTVPIFTRKSFSEKWRGGGGGTKGKNRRR</sequence>
<feature type="region of interest" description="Disordered" evidence="2">
    <location>
        <begin position="199"/>
        <end position="225"/>
    </location>
</feature>
<dbReference type="GO" id="GO:0043023">
    <property type="term" value="F:ribosomal large subunit binding"/>
    <property type="evidence" value="ECO:0000318"/>
    <property type="project" value="GO_Central"/>
</dbReference>
<comment type="similarity">
    <text evidence="1">Belongs to the Iojap/RsfS family.</text>
</comment>
<feature type="compositionally biased region" description="Acidic residues" evidence="2">
    <location>
        <begin position="215"/>
        <end position="225"/>
    </location>
</feature>
<dbReference type="GeneID" id="7447120"/>
<feature type="compositionally biased region" description="Polar residues" evidence="2">
    <location>
        <begin position="311"/>
        <end position="320"/>
    </location>
</feature>
<reference evidence="3 4" key="1">
    <citation type="journal article" date="2004" name="Science">
        <title>The genome of the diatom Thalassiosira pseudonana: ecology, evolution, and metabolism.</title>
        <authorList>
            <person name="Armbrust E.V."/>
            <person name="Berges J.A."/>
            <person name="Bowler C."/>
            <person name="Green B.R."/>
            <person name="Martinez D."/>
            <person name="Putnam N.H."/>
            <person name="Zhou S."/>
            <person name="Allen A.E."/>
            <person name="Apt K.E."/>
            <person name="Bechner M."/>
            <person name="Brzezinski M.A."/>
            <person name="Chaal B.K."/>
            <person name="Chiovitti A."/>
            <person name="Davis A.K."/>
            <person name="Demarest M.S."/>
            <person name="Detter J.C."/>
            <person name="Glavina T."/>
            <person name="Goodstein D."/>
            <person name="Hadi M.Z."/>
            <person name="Hellsten U."/>
            <person name="Hildebrand M."/>
            <person name="Jenkins B.D."/>
            <person name="Jurka J."/>
            <person name="Kapitonov V.V."/>
            <person name="Kroger N."/>
            <person name="Lau W.W."/>
            <person name="Lane T.W."/>
            <person name="Larimer F.W."/>
            <person name="Lippmeier J.C."/>
            <person name="Lucas S."/>
            <person name="Medina M."/>
            <person name="Montsant A."/>
            <person name="Obornik M."/>
            <person name="Parker M.S."/>
            <person name="Palenik B."/>
            <person name="Pazour G.J."/>
            <person name="Richardson P.M."/>
            <person name="Rynearson T.A."/>
            <person name="Saito M.A."/>
            <person name="Schwartz D.C."/>
            <person name="Thamatrakoln K."/>
            <person name="Valentin K."/>
            <person name="Vardi A."/>
            <person name="Wilkerson F.P."/>
            <person name="Rokhsar D.S."/>
        </authorList>
    </citation>
    <scope>NUCLEOTIDE SEQUENCE [LARGE SCALE GENOMIC DNA]</scope>
    <source>
        <strain evidence="3 4">CCMP1335</strain>
    </source>
</reference>
<dbReference type="InterPro" id="IPR043519">
    <property type="entry name" value="NT_sf"/>
</dbReference>
<organism evidence="3 4">
    <name type="scientific">Thalassiosira pseudonana</name>
    <name type="common">Marine diatom</name>
    <name type="synonym">Cyclotella nana</name>
    <dbReference type="NCBI Taxonomy" id="35128"/>
    <lineage>
        <taxon>Eukaryota</taxon>
        <taxon>Sar</taxon>
        <taxon>Stramenopiles</taxon>
        <taxon>Ochrophyta</taxon>
        <taxon>Bacillariophyta</taxon>
        <taxon>Coscinodiscophyceae</taxon>
        <taxon>Thalassiosirophycidae</taxon>
        <taxon>Thalassiosirales</taxon>
        <taxon>Thalassiosiraceae</taxon>
        <taxon>Thalassiosira</taxon>
    </lineage>
</organism>
<feature type="region of interest" description="Disordered" evidence="2">
    <location>
        <begin position="294"/>
        <end position="320"/>
    </location>
</feature>
<dbReference type="AlphaFoldDB" id="B5YNF2"/>
<evidence type="ECO:0000256" key="2">
    <source>
        <dbReference type="SAM" id="MobiDB-lite"/>
    </source>
</evidence>
<dbReference type="EMBL" id="CP001160">
    <property type="protein sequence ID" value="ACI64979.1"/>
    <property type="molecule type" value="Genomic_DNA"/>
</dbReference>
<dbReference type="Proteomes" id="UP000001449">
    <property type="component" value="Chromosome 7"/>
</dbReference>
<protein>
    <submittedName>
        <fullName evidence="3">Uncharacterized protein</fullName>
    </submittedName>
</protein>
<dbReference type="GO" id="GO:0090071">
    <property type="term" value="P:negative regulation of ribosome biogenesis"/>
    <property type="evidence" value="ECO:0000318"/>
    <property type="project" value="GO_Central"/>
</dbReference>
<dbReference type="KEGG" id="tps:THAPS_23539"/>
<dbReference type="HOGENOM" id="CLU_411360_0_0_1"/>
<proteinExistence type="inferred from homology"/>
<feature type="compositionally biased region" description="Basic and acidic residues" evidence="2">
    <location>
        <begin position="294"/>
        <end position="304"/>
    </location>
</feature>
<dbReference type="InterPro" id="IPR004394">
    <property type="entry name" value="Iojap/RsfS/C7orf30"/>
</dbReference>
<name>B5YNF2_THAPS</name>
<keyword evidence="4" id="KW-1185">Reference proteome</keyword>
<dbReference type="OMA" id="SANHIQD"/>
<dbReference type="Gene3D" id="3.30.460.10">
    <property type="entry name" value="Beta Polymerase, domain 2"/>
    <property type="match status" value="1"/>
</dbReference>
<evidence type="ECO:0000313" key="4">
    <source>
        <dbReference type="Proteomes" id="UP000001449"/>
    </source>
</evidence>
<dbReference type="PANTHER" id="PTHR21043:SF0">
    <property type="entry name" value="MITOCHONDRIAL ASSEMBLY OF RIBOSOMAL LARGE SUBUNIT PROTEIN 1"/>
    <property type="match status" value="1"/>
</dbReference>
<accession>B5YNF2</accession>
<dbReference type="eggNOG" id="ENOG502TMKY">
    <property type="taxonomic scope" value="Eukaryota"/>
</dbReference>
<dbReference type="GO" id="GO:0017148">
    <property type="term" value="P:negative regulation of translation"/>
    <property type="evidence" value="ECO:0000318"/>
    <property type="project" value="GO_Central"/>
</dbReference>
<dbReference type="SUPFAM" id="SSF81301">
    <property type="entry name" value="Nucleotidyltransferase"/>
    <property type="match status" value="1"/>
</dbReference>
<dbReference type="PaxDb" id="35128-Thaps23539"/>
<evidence type="ECO:0000313" key="3">
    <source>
        <dbReference type="EMBL" id="ACI64979.1"/>
    </source>
</evidence>
<dbReference type="RefSeq" id="XP_002296262.1">
    <property type="nucleotide sequence ID" value="XM_002296226.1"/>
</dbReference>
<dbReference type="PANTHER" id="PTHR21043">
    <property type="entry name" value="IOJAP SUPERFAMILY ORTHOLOG"/>
    <property type="match status" value="1"/>
</dbReference>
<evidence type="ECO:0000256" key="1">
    <source>
        <dbReference type="ARBA" id="ARBA00010574"/>
    </source>
</evidence>
<reference evidence="3 4" key="2">
    <citation type="journal article" date="2008" name="Nature">
        <title>The Phaeodactylum genome reveals the evolutionary history of diatom genomes.</title>
        <authorList>
            <person name="Bowler C."/>
            <person name="Allen A.E."/>
            <person name="Badger J.H."/>
            <person name="Grimwood J."/>
            <person name="Jabbari K."/>
            <person name="Kuo A."/>
            <person name="Maheswari U."/>
            <person name="Martens C."/>
            <person name="Maumus F."/>
            <person name="Otillar R.P."/>
            <person name="Rayko E."/>
            <person name="Salamov A."/>
            <person name="Vandepoele K."/>
            <person name="Beszteri B."/>
            <person name="Gruber A."/>
            <person name="Heijde M."/>
            <person name="Katinka M."/>
            <person name="Mock T."/>
            <person name="Valentin K."/>
            <person name="Verret F."/>
            <person name="Berges J.A."/>
            <person name="Brownlee C."/>
            <person name="Cadoret J.P."/>
            <person name="Chiovitti A."/>
            <person name="Choi C.J."/>
            <person name="Coesel S."/>
            <person name="De Martino A."/>
            <person name="Detter J.C."/>
            <person name="Durkin C."/>
            <person name="Falciatore A."/>
            <person name="Fournet J."/>
            <person name="Haruta M."/>
            <person name="Huysman M.J."/>
            <person name="Jenkins B.D."/>
            <person name="Jiroutova K."/>
            <person name="Jorgensen R.E."/>
            <person name="Joubert Y."/>
            <person name="Kaplan A."/>
            <person name="Kroger N."/>
            <person name="Kroth P.G."/>
            <person name="La Roche J."/>
            <person name="Lindquist E."/>
            <person name="Lommer M."/>
            <person name="Martin-Jezequel V."/>
            <person name="Lopez P.J."/>
            <person name="Lucas S."/>
            <person name="Mangogna M."/>
            <person name="McGinnis K."/>
            <person name="Medlin L.K."/>
            <person name="Montsant A."/>
            <person name="Oudot-Le Secq M.P."/>
            <person name="Napoli C."/>
            <person name="Obornik M."/>
            <person name="Parker M.S."/>
            <person name="Petit J.L."/>
            <person name="Porcel B.M."/>
            <person name="Poulsen N."/>
            <person name="Robison M."/>
            <person name="Rychlewski L."/>
            <person name="Rynearson T.A."/>
            <person name="Schmutz J."/>
            <person name="Shapiro H."/>
            <person name="Siaut M."/>
            <person name="Stanley M."/>
            <person name="Sussman M.R."/>
            <person name="Taylor A.R."/>
            <person name="Vardi A."/>
            <person name="von Dassow P."/>
            <person name="Vyverman W."/>
            <person name="Willis A."/>
            <person name="Wyrwicz L.S."/>
            <person name="Rokhsar D.S."/>
            <person name="Weissenbach J."/>
            <person name="Armbrust E.V."/>
            <person name="Green B.R."/>
            <person name="Van de Peer Y."/>
            <person name="Grigoriev I.V."/>
        </authorList>
    </citation>
    <scope>NUCLEOTIDE SEQUENCE [LARGE SCALE GENOMIC DNA]</scope>
    <source>
        <strain evidence="3 4">CCMP1335</strain>
    </source>
</reference>
<dbReference type="Pfam" id="PF02410">
    <property type="entry name" value="RsfS"/>
    <property type="match status" value="1"/>
</dbReference>